<accession>A0ABT3X5F8</accession>
<evidence type="ECO:0000256" key="2">
    <source>
        <dbReference type="SAM" id="MobiDB-lite"/>
    </source>
</evidence>
<feature type="domain" description="LysM" evidence="4">
    <location>
        <begin position="67"/>
        <end position="111"/>
    </location>
</feature>
<dbReference type="CDD" id="cd00118">
    <property type="entry name" value="LysM"/>
    <property type="match status" value="1"/>
</dbReference>
<dbReference type="InterPro" id="IPR036779">
    <property type="entry name" value="LysM_dom_sf"/>
</dbReference>
<dbReference type="PANTHER" id="PTHR39160:SF4">
    <property type="entry name" value="RESUSCITATION-PROMOTING FACTOR RPFB"/>
    <property type="match status" value="1"/>
</dbReference>
<evidence type="ECO:0000313" key="6">
    <source>
        <dbReference type="Proteomes" id="UP001208017"/>
    </source>
</evidence>
<gene>
    <name evidence="5" type="ORF">OS242_19580</name>
</gene>
<dbReference type="Gene3D" id="2.40.40.10">
    <property type="entry name" value="RlpA-like domain"/>
    <property type="match status" value="1"/>
</dbReference>
<dbReference type="SUPFAM" id="SSF50685">
    <property type="entry name" value="Barwin-like endoglucanases"/>
    <property type="match status" value="1"/>
</dbReference>
<feature type="signal peptide" evidence="3">
    <location>
        <begin position="1"/>
        <end position="25"/>
    </location>
</feature>
<dbReference type="PROSITE" id="PS51782">
    <property type="entry name" value="LYSM"/>
    <property type="match status" value="1"/>
</dbReference>
<dbReference type="EMBL" id="JAPMLT010000016">
    <property type="protein sequence ID" value="MCX7572128.1"/>
    <property type="molecule type" value="Genomic_DNA"/>
</dbReference>
<reference evidence="5 6" key="1">
    <citation type="submission" date="2022-11" db="EMBL/GenBank/DDBJ databases">
        <title>Study of microbial diversity in lake waters.</title>
        <authorList>
            <person name="Zhang J."/>
        </authorList>
    </citation>
    <scope>NUCLEOTIDE SEQUENCE [LARGE SCALE GENOMIC DNA]</scope>
    <source>
        <strain evidence="5 6">DT12</strain>
    </source>
</reference>
<protein>
    <submittedName>
        <fullName evidence="5">3D domain-containing protein</fullName>
    </submittedName>
</protein>
<dbReference type="InterPro" id="IPR051933">
    <property type="entry name" value="Resuscitation_pf_RpfB"/>
</dbReference>
<evidence type="ECO:0000256" key="1">
    <source>
        <dbReference type="ARBA" id="ARBA00022729"/>
    </source>
</evidence>
<dbReference type="PANTHER" id="PTHR39160">
    <property type="entry name" value="CELL WALL-BINDING PROTEIN YOCH"/>
    <property type="match status" value="1"/>
</dbReference>
<dbReference type="Pfam" id="PF06725">
    <property type="entry name" value="3D"/>
    <property type="match status" value="1"/>
</dbReference>
<dbReference type="Pfam" id="PF01476">
    <property type="entry name" value="LysM"/>
    <property type="match status" value="1"/>
</dbReference>
<comment type="caution">
    <text evidence="5">The sequence shown here is derived from an EMBL/GenBank/DDBJ whole genome shotgun (WGS) entry which is preliminary data.</text>
</comment>
<dbReference type="InterPro" id="IPR018392">
    <property type="entry name" value="LysM"/>
</dbReference>
<dbReference type="SMART" id="SM00257">
    <property type="entry name" value="LysM"/>
    <property type="match status" value="1"/>
</dbReference>
<feature type="chain" id="PRO_5045646084" evidence="3">
    <location>
        <begin position="26"/>
        <end position="252"/>
    </location>
</feature>
<name>A0ABT3X5F8_9BACL</name>
<keyword evidence="1 3" id="KW-0732">Signal</keyword>
<dbReference type="Proteomes" id="UP001208017">
    <property type="component" value="Unassembled WGS sequence"/>
</dbReference>
<proteinExistence type="predicted"/>
<sequence>MQPRSIGMTLLFAATLLLTSGHLTDSVGNVAQEGLLPPTPPVSRSVTLPPPAAPQAQPTKAITAEITSYRVQAGDTLFDIAAKHDTRIEDIVKHNPSIDPAQLSIGQQLQVPVKTIKHPKSRDELADVGERMVLSQTGEPSRYLRKIQGCTLTAYTNAFESTGKHPGDPGYGVTASGRIAKEGLTIAVDPELIPMHSVVYIPGIGVRYAEDTGGAVKGRHIDVFYNDDEYARHFGVKQAVDIYILEEGTGES</sequence>
<organism evidence="5 6">
    <name type="scientific">Tumebacillus lacus</name>
    <dbReference type="NCBI Taxonomy" id="2995335"/>
    <lineage>
        <taxon>Bacteria</taxon>
        <taxon>Bacillati</taxon>
        <taxon>Bacillota</taxon>
        <taxon>Bacilli</taxon>
        <taxon>Bacillales</taxon>
        <taxon>Alicyclobacillaceae</taxon>
        <taxon>Tumebacillus</taxon>
    </lineage>
</organism>
<dbReference type="CDD" id="cd14667">
    <property type="entry name" value="3D_containing_proteins"/>
    <property type="match status" value="1"/>
</dbReference>
<dbReference type="RefSeq" id="WP_267153379.1">
    <property type="nucleotide sequence ID" value="NZ_JAPMLT010000016.1"/>
</dbReference>
<evidence type="ECO:0000313" key="5">
    <source>
        <dbReference type="EMBL" id="MCX7572128.1"/>
    </source>
</evidence>
<dbReference type="InterPro" id="IPR036908">
    <property type="entry name" value="RlpA-like_sf"/>
</dbReference>
<dbReference type="SUPFAM" id="SSF54106">
    <property type="entry name" value="LysM domain"/>
    <property type="match status" value="1"/>
</dbReference>
<keyword evidence="6" id="KW-1185">Reference proteome</keyword>
<evidence type="ECO:0000256" key="3">
    <source>
        <dbReference type="SAM" id="SignalP"/>
    </source>
</evidence>
<feature type="region of interest" description="Disordered" evidence="2">
    <location>
        <begin position="31"/>
        <end position="58"/>
    </location>
</feature>
<dbReference type="InterPro" id="IPR059180">
    <property type="entry name" value="3D_YorM"/>
</dbReference>
<dbReference type="Gene3D" id="3.10.350.10">
    <property type="entry name" value="LysM domain"/>
    <property type="match status" value="1"/>
</dbReference>
<dbReference type="InterPro" id="IPR010611">
    <property type="entry name" value="3D_dom"/>
</dbReference>
<evidence type="ECO:0000259" key="4">
    <source>
        <dbReference type="PROSITE" id="PS51782"/>
    </source>
</evidence>